<dbReference type="SUPFAM" id="SSF53639">
    <property type="entry name" value="AraD/HMP-PK domain-like"/>
    <property type="match status" value="1"/>
</dbReference>
<dbReference type="Pfam" id="PF00596">
    <property type="entry name" value="Aldolase_II"/>
    <property type="match status" value="1"/>
</dbReference>
<dbReference type="Proteomes" id="UP001057291">
    <property type="component" value="Unassembled WGS sequence"/>
</dbReference>
<proteinExistence type="predicted"/>
<comment type="caution">
    <text evidence="4">The sequence shown here is derived from an EMBL/GenBank/DDBJ whole genome shotgun (WGS) entry which is preliminary data.</text>
</comment>
<dbReference type="InterPro" id="IPR050197">
    <property type="entry name" value="Aldolase_class_II_sugar_metab"/>
</dbReference>
<protein>
    <submittedName>
        <fullName evidence="4">Aldolase</fullName>
    </submittedName>
</protein>
<gene>
    <name evidence="4" type="ORF">DNHGIG_36010</name>
</gene>
<feature type="domain" description="Class II aldolase/adducin N-terminal" evidence="3">
    <location>
        <begin position="10"/>
        <end position="188"/>
    </location>
</feature>
<sequence>MNEQIQRVRQEVLDAAKKMVKAGLVASVWGNLSARVADSDLVVVTPSGVEYETLTVNDLVVVRLDTGDVVEGSLKPTSELNMHLAILRARPDVGGVMHTHSVYASACAVARCSIPPLIEDMAQVVGGAVSVARYALPGTVELGQHVVQALGNKGAALLANHGVVGVGETISEALRVCVIVEKAAQIFALSKMIGSPVLLSQEDVDFLRHVYKTSYGQKKST</sequence>
<dbReference type="GO" id="GO:0016832">
    <property type="term" value="F:aldehyde-lyase activity"/>
    <property type="evidence" value="ECO:0007669"/>
    <property type="project" value="TreeGrafter"/>
</dbReference>
<dbReference type="PANTHER" id="PTHR22789:SF0">
    <property type="entry name" value="3-OXO-TETRONATE 4-PHOSPHATE DECARBOXYLASE-RELATED"/>
    <property type="match status" value="1"/>
</dbReference>
<evidence type="ECO:0000256" key="2">
    <source>
        <dbReference type="ARBA" id="ARBA00023239"/>
    </source>
</evidence>
<name>A0AAV4LJM7_9BACL</name>
<dbReference type="GO" id="GO:0005829">
    <property type="term" value="C:cytosol"/>
    <property type="evidence" value="ECO:0007669"/>
    <property type="project" value="TreeGrafter"/>
</dbReference>
<dbReference type="InterPro" id="IPR001303">
    <property type="entry name" value="Aldolase_II/adducin_N"/>
</dbReference>
<accession>A0AAV4LJM7</accession>
<reference evidence="4" key="1">
    <citation type="journal article" date="2023" name="Int. J. Syst. Evol. Microbiol.">
        <title>Collibacillus ludicampi gen. nov., sp. nov., a new soil bacterium of the family Alicyclobacillaceae.</title>
        <authorList>
            <person name="Jojima T."/>
            <person name="Ioku Y."/>
            <person name="Fukuta Y."/>
            <person name="Shirasaka N."/>
            <person name="Matsumura Y."/>
            <person name="Mori M."/>
        </authorList>
    </citation>
    <scope>NUCLEOTIDE SEQUENCE</scope>
    <source>
        <strain evidence="4">TP075</strain>
    </source>
</reference>
<dbReference type="SMART" id="SM01007">
    <property type="entry name" value="Aldolase_II"/>
    <property type="match status" value="1"/>
</dbReference>
<evidence type="ECO:0000259" key="3">
    <source>
        <dbReference type="SMART" id="SM01007"/>
    </source>
</evidence>
<dbReference type="PANTHER" id="PTHR22789">
    <property type="entry name" value="FUCULOSE PHOSPHATE ALDOLASE"/>
    <property type="match status" value="1"/>
</dbReference>
<dbReference type="EMBL" id="BOQE01000001">
    <property type="protein sequence ID" value="GIM48052.1"/>
    <property type="molecule type" value="Genomic_DNA"/>
</dbReference>
<keyword evidence="1" id="KW-0479">Metal-binding</keyword>
<dbReference type="InterPro" id="IPR036409">
    <property type="entry name" value="Aldolase_II/adducin_N_sf"/>
</dbReference>
<dbReference type="RefSeq" id="WP_282200965.1">
    <property type="nucleotide sequence ID" value="NZ_BOQE01000001.1"/>
</dbReference>
<keyword evidence="5" id="KW-1185">Reference proteome</keyword>
<dbReference type="Gene3D" id="3.40.225.10">
    <property type="entry name" value="Class II aldolase/adducin N-terminal domain"/>
    <property type="match status" value="1"/>
</dbReference>
<dbReference type="AlphaFoldDB" id="A0AAV4LJM7"/>
<dbReference type="GO" id="GO:0046872">
    <property type="term" value="F:metal ion binding"/>
    <property type="evidence" value="ECO:0007669"/>
    <property type="project" value="UniProtKB-KW"/>
</dbReference>
<dbReference type="GO" id="GO:0019323">
    <property type="term" value="P:pentose catabolic process"/>
    <property type="evidence" value="ECO:0007669"/>
    <property type="project" value="TreeGrafter"/>
</dbReference>
<evidence type="ECO:0000313" key="4">
    <source>
        <dbReference type="EMBL" id="GIM48052.1"/>
    </source>
</evidence>
<evidence type="ECO:0000256" key="1">
    <source>
        <dbReference type="ARBA" id="ARBA00022723"/>
    </source>
</evidence>
<evidence type="ECO:0000313" key="5">
    <source>
        <dbReference type="Proteomes" id="UP001057291"/>
    </source>
</evidence>
<organism evidence="4 5">
    <name type="scientific">Collibacillus ludicampi</name>
    <dbReference type="NCBI Taxonomy" id="2771369"/>
    <lineage>
        <taxon>Bacteria</taxon>
        <taxon>Bacillati</taxon>
        <taxon>Bacillota</taxon>
        <taxon>Bacilli</taxon>
        <taxon>Bacillales</taxon>
        <taxon>Alicyclobacillaceae</taxon>
        <taxon>Collibacillus</taxon>
    </lineage>
</organism>
<keyword evidence="2" id="KW-0456">Lyase</keyword>